<dbReference type="InterPro" id="IPR051541">
    <property type="entry name" value="PTS_SugarTrans_NitroReg"/>
</dbReference>
<sequence>MQLTQLINENLVNLNLKSSTKEEVIKELVSVLDENDRLLDRDALEKAVFEREKTFSTGIGMGVAIPHGKSSGVKQPSLVFGRKLEGIDFESTDGKPAKIFFLIAVPENSDAAHLKLLSKLSRSLMHEEIRNKLLEAKEKHEIIDILNQGGEL</sequence>
<name>R1AVC4_9FIRM</name>
<gene>
    <name evidence="8" type="ORF">L21TH_1363</name>
</gene>
<dbReference type="eggNOG" id="COG1762">
    <property type="taxonomic scope" value="Bacteria"/>
</dbReference>
<dbReference type="InterPro" id="IPR016152">
    <property type="entry name" value="PTrfase/Anion_transptr"/>
</dbReference>
<dbReference type="InterPro" id="IPR004715">
    <property type="entry name" value="PTS_IIA_fruc"/>
</dbReference>
<keyword evidence="4" id="KW-0762">Sugar transport</keyword>
<keyword evidence="6" id="KW-0598">Phosphotransferase system</keyword>
<evidence type="ECO:0000256" key="3">
    <source>
        <dbReference type="ARBA" id="ARBA00022553"/>
    </source>
</evidence>
<evidence type="ECO:0000256" key="5">
    <source>
        <dbReference type="ARBA" id="ARBA00022679"/>
    </source>
</evidence>
<dbReference type="OrthoDB" id="95460at2"/>
<dbReference type="EMBL" id="ARZA01000139">
    <property type="protein sequence ID" value="EOD00602.1"/>
    <property type="molecule type" value="Genomic_DNA"/>
</dbReference>
<dbReference type="Pfam" id="PF00359">
    <property type="entry name" value="PTS_EIIA_2"/>
    <property type="match status" value="1"/>
</dbReference>
<dbReference type="CDD" id="cd00211">
    <property type="entry name" value="PTS_IIA_fru"/>
    <property type="match status" value="1"/>
</dbReference>
<dbReference type="Proteomes" id="UP000013378">
    <property type="component" value="Unassembled WGS sequence"/>
</dbReference>
<dbReference type="PANTHER" id="PTHR47738:SF2">
    <property type="entry name" value="PTS SYSTEM FRUCTOSE-LIKE EIIA COMPONENT"/>
    <property type="match status" value="1"/>
</dbReference>
<accession>R1AVC4</accession>
<proteinExistence type="predicted"/>
<dbReference type="PANTHER" id="PTHR47738">
    <property type="entry name" value="PTS SYSTEM FRUCTOSE-LIKE EIIA COMPONENT-RELATED"/>
    <property type="match status" value="1"/>
</dbReference>
<feature type="domain" description="PTS EIIA type-2" evidence="7">
    <location>
        <begin position="5"/>
        <end position="149"/>
    </location>
</feature>
<evidence type="ECO:0000313" key="8">
    <source>
        <dbReference type="EMBL" id="EOD00602.1"/>
    </source>
</evidence>
<keyword evidence="5 8" id="KW-0808">Transferase</keyword>
<reference evidence="8 9" key="1">
    <citation type="journal article" date="2015" name="Geomicrobiol. J.">
        <title>Caldisalinibacter kiritimatiensis gen. nov., sp. nov., a moderately thermohalophilic thiosulfate-reducing bacterium from a hypersaline microbial mat.</title>
        <authorList>
            <person name="Ben Hania W."/>
            <person name="Joseph M."/>
            <person name="Fiebig A."/>
            <person name="Bunk B."/>
            <person name="Klenk H.-P."/>
            <person name="Fardeau M.-L."/>
            <person name="Spring S."/>
        </authorList>
    </citation>
    <scope>NUCLEOTIDE SEQUENCE [LARGE SCALE GENOMIC DNA]</scope>
    <source>
        <strain evidence="8 9">L21-TH-D2</strain>
    </source>
</reference>
<dbReference type="STRING" id="1304284.L21TH_1363"/>
<comment type="caution">
    <text evidence="8">The sequence shown here is derived from an EMBL/GenBank/DDBJ whole genome shotgun (WGS) entry which is preliminary data.</text>
</comment>
<evidence type="ECO:0000256" key="1">
    <source>
        <dbReference type="ARBA" id="ARBA00004496"/>
    </source>
</evidence>
<dbReference type="FunFam" id="3.40.930.10:FF:000009">
    <property type="entry name" value="PTS system, fructose specific IIABC component"/>
    <property type="match status" value="1"/>
</dbReference>
<comment type="subcellular location">
    <subcellularLocation>
        <location evidence="1">Cytoplasm</location>
    </subcellularLocation>
</comment>
<evidence type="ECO:0000256" key="6">
    <source>
        <dbReference type="ARBA" id="ARBA00022683"/>
    </source>
</evidence>
<dbReference type="InterPro" id="IPR002178">
    <property type="entry name" value="PTS_EIIA_type-2_dom"/>
</dbReference>
<keyword evidence="9" id="KW-1185">Reference proteome</keyword>
<dbReference type="GO" id="GO:0016020">
    <property type="term" value="C:membrane"/>
    <property type="evidence" value="ECO:0007669"/>
    <property type="project" value="InterPro"/>
</dbReference>
<dbReference type="GO" id="GO:0009401">
    <property type="term" value="P:phosphoenolpyruvate-dependent sugar phosphotransferase system"/>
    <property type="evidence" value="ECO:0007669"/>
    <property type="project" value="UniProtKB-KW"/>
</dbReference>
<dbReference type="SUPFAM" id="SSF55804">
    <property type="entry name" value="Phoshotransferase/anion transport protein"/>
    <property type="match status" value="1"/>
</dbReference>
<dbReference type="AlphaFoldDB" id="R1AVC4"/>
<evidence type="ECO:0000256" key="4">
    <source>
        <dbReference type="ARBA" id="ARBA00022597"/>
    </source>
</evidence>
<dbReference type="RefSeq" id="WP_006312397.1">
    <property type="nucleotide sequence ID" value="NZ_ARZA01000139.1"/>
</dbReference>
<evidence type="ECO:0000256" key="2">
    <source>
        <dbReference type="ARBA" id="ARBA00022448"/>
    </source>
</evidence>
<dbReference type="Gene3D" id="3.40.930.10">
    <property type="entry name" value="Mannitol-specific EII, Chain A"/>
    <property type="match status" value="1"/>
</dbReference>
<dbReference type="PROSITE" id="PS00372">
    <property type="entry name" value="PTS_EIIA_TYPE_2_HIS"/>
    <property type="match status" value="1"/>
</dbReference>
<protein>
    <submittedName>
        <fullName evidence="8">PTS system, fructose-specific IIA component</fullName>
        <ecNumber evidence="8">2.7.1.69</ecNumber>
    </submittedName>
</protein>
<evidence type="ECO:0000259" key="7">
    <source>
        <dbReference type="PROSITE" id="PS51094"/>
    </source>
</evidence>
<dbReference type="PROSITE" id="PS51094">
    <property type="entry name" value="PTS_EIIA_TYPE_2"/>
    <property type="match status" value="1"/>
</dbReference>
<dbReference type="PATRIC" id="fig|1304284.3.peg.1333"/>
<dbReference type="GO" id="GO:0005737">
    <property type="term" value="C:cytoplasm"/>
    <property type="evidence" value="ECO:0007669"/>
    <property type="project" value="UniProtKB-SubCell"/>
</dbReference>
<dbReference type="EC" id="2.7.1.69" evidence="8"/>
<organism evidence="8 9">
    <name type="scientific">Caldisalinibacter kiritimatiensis</name>
    <dbReference type="NCBI Taxonomy" id="1304284"/>
    <lineage>
        <taxon>Bacteria</taxon>
        <taxon>Bacillati</taxon>
        <taxon>Bacillota</taxon>
        <taxon>Tissierellia</taxon>
        <taxon>Tissierellales</taxon>
        <taxon>Thermohalobacteraceae</taxon>
        <taxon>Caldisalinibacter</taxon>
    </lineage>
</organism>
<dbReference type="NCBIfam" id="TIGR00848">
    <property type="entry name" value="fruA"/>
    <property type="match status" value="1"/>
</dbReference>
<dbReference type="GO" id="GO:0008982">
    <property type="term" value="F:protein-N(PI)-phosphohistidine-sugar phosphotransferase activity"/>
    <property type="evidence" value="ECO:0007669"/>
    <property type="project" value="InterPro"/>
</dbReference>
<evidence type="ECO:0000313" key="9">
    <source>
        <dbReference type="Proteomes" id="UP000013378"/>
    </source>
</evidence>
<keyword evidence="3" id="KW-0597">Phosphoprotein</keyword>
<keyword evidence="2" id="KW-0813">Transport</keyword>